<keyword evidence="6 7" id="KW-0234">DNA repair</keyword>
<dbReference type="NCBIfam" id="TIGR00587">
    <property type="entry name" value="nfo"/>
    <property type="match status" value="1"/>
</dbReference>
<dbReference type="AlphaFoldDB" id="A0AAX3B9R2"/>
<dbReference type="Proteomes" id="UP000769022">
    <property type="component" value="Chromosome"/>
</dbReference>
<keyword evidence="7" id="KW-0540">Nuclease</keyword>
<feature type="binding site" evidence="7">
    <location>
        <position position="185"/>
    </location>
    <ligand>
        <name>Zn(2+)</name>
        <dbReference type="ChEBI" id="CHEBI:29105"/>
        <label>3</label>
    </ligand>
</feature>
<dbReference type="InterPro" id="IPR036237">
    <property type="entry name" value="Xyl_isomerase-like_sf"/>
</dbReference>
<comment type="similarity">
    <text evidence="1 7">Belongs to the AP endonuclease 2 family.</text>
</comment>
<dbReference type="GO" id="GO:0003906">
    <property type="term" value="F:DNA-(apurinic or apyrimidinic site) endonuclease activity"/>
    <property type="evidence" value="ECO:0007669"/>
    <property type="project" value="TreeGrafter"/>
</dbReference>
<feature type="binding site" evidence="7">
    <location>
        <position position="182"/>
    </location>
    <ligand>
        <name>Zn(2+)</name>
        <dbReference type="ChEBI" id="CHEBI:29105"/>
        <label>2</label>
    </ligand>
</feature>
<comment type="catalytic activity">
    <reaction evidence="7">
        <text>Endonucleolytic cleavage to 5'-phosphooligonucleotide end-products.</text>
        <dbReference type="EC" id="3.1.21.2"/>
    </reaction>
</comment>
<feature type="binding site" evidence="7">
    <location>
        <position position="71"/>
    </location>
    <ligand>
        <name>Zn(2+)</name>
        <dbReference type="ChEBI" id="CHEBI:29105"/>
        <label>1</label>
    </ligand>
</feature>
<comment type="cofactor">
    <cofactor evidence="7">
        <name>Zn(2+)</name>
        <dbReference type="ChEBI" id="CHEBI:29105"/>
    </cofactor>
    <text evidence="7">Binds 3 Zn(2+) ions.</text>
</comment>
<evidence type="ECO:0000256" key="2">
    <source>
        <dbReference type="ARBA" id="ARBA00022723"/>
    </source>
</evidence>
<feature type="binding site" evidence="7">
    <location>
        <position position="148"/>
    </location>
    <ligand>
        <name>Zn(2+)</name>
        <dbReference type="ChEBI" id="CHEBI:29105"/>
        <label>1</label>
    </ligand>
</feature>
<keyword evidence="4 7" id="KW-0378">Hydrolase</keyword>
<sequence length="291" mass="33682">MLIIGSHVSFKKPKMYLGALEQALSFDSNTFMLYSGPPQNTKRNIIAQYDIDKTLSKMKKYNINANYLVGHAPYIINLANPFLNKREFSIEFLIKELNRFSQMKIPQMVIHPGNNLNKNKLEAITWIAQGINKIFQNTPNLKTKIALETMAGKGNEIGSNFQELKNIIDLIEDKKRISICLDTCHVFDAGYDIKNQFENTIKQFDKIINLKYLSVLHINDSKNSLGSKKDRHENIGYGQIGFEALIKIIYYPLFKNIPKILETPFVNQKPIYKEEIIMIKNKIFNRNLKFQ</sequence>
<feature type="binding site" evidence="7">
    <location>
        <position position="111"/>
    </location>
    <ligand>
        <name>Zn(2+)</name>
        <dbReference type="ChEBI" id="CHEBI:29105"/>
        <label>1</label>
    </ligand>
</feature>
<dbReference type="EC" id="3.1.21.2" evidence="7"/>
<reference evidence="9 10" key="1">
    <citation type="submission" date="2022-05" db="EMBL/GenBank/DDBJ databases">
        <title>'Parthenium hysterophorus' phyllody phytoplasma strain PR34.</title>
        <authorList>
            <person name="Kirdat K."/>
            <person name="Tiwarekar B."/>
            <person name="Yadav A."/>
        </authorList>
    </citation>
    <scope>NUCLEOTIDE SEQUENCE [LARGE SCALE GENOMIC DNA]</scope>
    <source>
        <strain evidence="9 10">PR34</strain>
    </source>
</reference>
<dbReference type="PANTHER" id="PTHR21445:SF0">
    <property type="entry name" value="APURINIC-APYRIMIDINIC ENDONUCLEASE"/>
    <property type="match status" value="1"/>
</dbReference>
<evidence type="ECO:0000313" key="10">
    <source>
        <dbReference type="Proteomes" id="UP000769022"/>
    </source>
</evidence>
<dbReference type="FunFam" id="3.20.20.150:FF:000001">
    <property type="entry name" value="Probable endonuclease 4"/>
    <property type="match status" value="1"/>
</dbReference>
<keyword evidence="2 7" id="KW-0479">Metal-binding</keyword>
<keyword evidence="3 7" id="KW-0227">DNA damage</keyword>
<keyword evidence="7" id="KW-0255">Endonuclease</keyword>
<dbReference type="PROSITE" id="PS00729">
    <property type="entry name" value="AP_NUCLEASE_F2_1"/>
    <property type="match status" value="1"/>
</dbReference>
<dbReference type="Pfam" id="PF01261">
    <property type="entry name" value="AP_endonuc_2"/>
    <property type="match status" value="1"/>
</dbReference>
<evidence type="ECO:0000256" key="5">
    <source>
        <dbReference type="ARBA" id="ARBA00022833"/>
    </source>
</evidence>
<feature type="binding site" evidence="7">
    <location>
        <position position="148"/>
    </location>
    <ligand>
        <name>Zn(2+)</name>
        <dbReference type="ChEBI" id="CHEBI:29105"/>
        <label>2</label>
    </ligand>
</feature>
<accession>A0AAX3B9R2</accession>
<dbReference type="GO" id="GO:0008270">
    <property type="term" value="F:zinc ion binding"/>
    <property type="evidence" value="ECO:0007669"/>
    <property type="project" value="UniProtKB-UniRule"/>
</dbReference>
<dbReference type="SMART" id="SM00518">
    <property type="entry name" value="AP2Ec"/>
    <property type="match status" value="1"/>
</dbReference>
<keyword evidence="10" id="KW-1185">Reference proteome</keyword>
<evidence type="ECO:0000256" key="7">
    <source>
        <dbReference type="HAMAP-Rule" id="MF_00152"/>
    </source>
</evidence>
<evidence type="ECO:0000313" key="9">
    <source>
        <dbReference type="EMBL" id="UQV27292.1"/>
    </source>
</evidence>
<evidence type="ECO:0000259" key="8">
    <source>
        <dbReference type="Pfam" id="PF01261"/>
    </source>
</evidence>
<dbReference type="PROSITE" id="PS00730">
    <property type="entry name" value="AP_NUCLEASE_F2_2"/>
    <property type="match status" value="1"/>
</dbReference>
<dbReference type="SUPFAM" id="SSF51658">
    <property type="entry name" value="Xylose isomerase-like"/>
    <property type="match status" value="1"/>
</dbReference>
<keyword evidence="5 7" id="KW-0862">Zinc</keyword>
<feature type="binding site" evidence="7">
    <location>
        <position position="230"/>
    </location>
    <ligand>
        <name>Zn(2+)</name>
        <dbReference type="ChEBI" id="CHEBI:29105"/>
        <label>3</label>
    </ligand>
</feature>
<dbReference type="CDD" id="cd00019">
    <property type="entry name" value="AP2Ec"/>
    <property type="match status" value="1"/>
</dbReference>
<evidence type="ECO:0000256" key="1">
    <source>
        <dbReference type="ARBA" id="ARBA00005340"/>
    </source>
</evidence>
<dbReference type="InterPro" id="IPR018246">
    <property type="entry name" value="AP_endonuc_F2_Zn_BS"/>
</dbReference>
<evidence type="ECO:0000256" key="3">
    <source>
        <dbReference type="ARBA" id="ARBA00022763"/>
    </source>
</evidence>
<organism evidence="9 10">
    <name type="scientific">Candidatus Phytoplasma asiaticum</name>
    <dbReference type="NCBI Taxonomy" id="2763338"/>
    <lineage>
        <taxon>Bacteria</taxon>
        <taxon>Bacillati</taxon>
        <taxon>Mycoplasmatota</taxon>
        <taxon>Mollicutes</taxon>
        <taxon>Acholeplasmatales</taxon>
        <taxon>Acholeplasmataceae</taxon>
        <taxon>Candidatus Phytoplasma</taxon>
        <taxon>16SrII (Peanut WB group)</taxon>
    </lineage>
</organism>
<comment type="function">
    <text evidence="7">Endonuclease IV plays a role in DNA repair. It cleaves phosphodiester bonds at apurinic or apyrimidinic (AP) sites, generating a 3'-hydroxyl group and a 5'-terminal sugar phosphate.</text>
</comment>
<dbReference type="NCBIfam" id="NF002196">
    <property type="entry name" value="PRK01060.1-1"/>
    <property type="match status" value="1"/>
</dbReference>
<dbReference type="InterPro" id="IPR001719">
    <property type="entry name" value="AP_endonuc_2"/>
</dbReference>
<feature type="binding site" evidence="7">
    <location>
        <position position="262"/>
    </location>
    <ligand>
        <name>Zn(2+)</name>
        <dbReference type="ChEBI" id="CHEBI:29105"/>
        <label>2</label>
    </ligand>
</feature>
<proteinExistence type="inferred from homology"/>
<dbReference type="GO" id="GO:0008081">
    <property type="term" value="F:phosphoric diester hydrolase activity"/>
    <property type="evidence" value="ECO:0007669"/>
    <property type="project" value="TreeGrafter"/>
</dbReference>
<dbReference type="EMBL" id="CP097206">
    <property type="protein sequence ID" value="UQV27292.1"/>
    <property type="molecule type" value="Genomic_DNA"/>
</dbReference>
<dbReference type="PROSITE" id="PS00731">
    <property type="entry name" value="AP_NUCLEASE_F2_3"/>
    <property type="match status" value="1"/>
</dbReference>
<feature type="binding site" evidence="7">
    <location>
        <position position="217"/>
    </location>
    <ligand>
        <name>Zn(2+)</name>
        <dbReference type="ChEBI" id="CHEBI:29105"/>
        <label>2</label>
    </ligand>
</feature>
<dbReference type="HAMAP" id="MF_00152">
    <property type="entry name" value="Nfo"/>
    <property type="match status" value="1"/>
</dbReference>
<feature type="binding site" evidence="7">
    <location>
        <position position="232"/>
    </location>
    <ligand>
        <name>Zn(2+)</name>
        <dbReference type="ChEBI" id="CHEBI:29105"/>
        <label>3</label>
    </ligand>
</feature>
<protein>
    <recommendedName>
        <fullName evidence="7">Probable endonuclease 4</fullName>
        <ecNumber evidence="7">3.1.21.2</ecNumber>
    </recommendedName>
    <alternativeName>
        <fullName evidence="7">Endodeoxyribonuclease IV</fullName>
    </alternativeName>
    <alternativeName>
        <fullName evidence="7">Endonuclease IV</fullName>
    </alternativeName>
</protein>
<dbReference type="PANTHER" id="PTHR21445">
    <property type="entry name" value="ENDONUCLEASE IV ENDODEOXYRIBONUCLEASE IV"/>
    <property type="match status" value="1"/>
</dbReference>
<dbReference type="Gene3D" id="3.20.20.150">
    <property type="entry name" value="Divalent-metal-dependent TIM barrel enzymes"/>
    <property type="match status" value="1"/>
</dbReference>
<dbReference type="GO" id="GO:0006284">
    <property type="term" value="P:base-excision repair"/>
    <property type="evidence" value="ECO:0007669"/>
    <property type="project" value="TreeGrafter"/>
</dbReference>
<evidence type="ECO:0000256" key="6">
    <source>
        <dbReference type="ARBA" id="ARBA00023204"/>
    </source>
</evidence>
<dbReference type="RefSeq" id="WP_193621993.1">
    <property type="nucleotide sequence ID" value="NZ_JACRYS020000002.1"/>
</dbReference>
<feature type="domain" description="Xylose isomerase-like TIM barrel" evidence="8">
    <location>
        <begin position="22"/>
        <end position="281"/>
    </location>
</feature>
<dbReference type="GO" id="GO:0008833">
    <property type="term" value="F:deoxyribonuclease IV (phage-T4-induced) activity"/>
    <property type="evidence" value="ECO:0007669"/>
    <property type="project" value="UniProtKB-UniRule"/>
</dbReference>
<name>A0AAX3B9R2_9MOLU</name>
<dbReference type="KEGG" id="pphy:H7686_0000445"/>
<evidence type="ECO:0000256" key="4">
    <source>
        <dbReference type="ARBA" id="ARBA00022801"/>
    </source>
</evidence>
<gene>
    <name evidence="7" type="primary">nfo</name>
    <name evidence="9" type="ORF">H7686_0000445</name>
</gene>
<dbReference type="PROSITE" id="PS51432">
    <property type="entry name" value="AP_NUCLEASE_F2_4"/>
    <property type="match status" value="1"/>
</dbReference>
<dbReference type="GO" id="GO:0003677">
    <property type="term" value="F:DNA binding"/>
    <property type="evidence" value="ECO:0007669"/>
    <property type="project" value="InterPro"/>
</dbReference>
<dbReference type="InterPro" id="IPR013022">
    <property type="entry name" value="Xyl_isomerase-like_TIM-brl"/>
</dbReference>